<dbReference type="GO" id="GO:0006457">
    <property type="term" value="P:protein folding"/>
    <property type="evidence" value="ECO:0007669"/>
    <property type="project" value="InterPro"/>
</dbReference>
<dbReference type="GO" id="GO:0051087">
    <property type="term" value="F:protein-folding chaperone binding"/>
    <property type="evidence" value="ECO:0007669"/>
    <property type="project" value="TreeGrafter"/>
</dbReference>
<keyword evidence="5" id="KW-0143">Chaperone</keyword>
<comment type="subcellular location">
    <subcellularLocation>
        <location evidence="1">Cell projection</location>
        <location evidence="1">Cilium</location>
        <location evidence="1">Flagellum</location>
    </subcellularLocation>
</comment>
<reference evidence="15" key="4">
    <citation type="journal article" date="2022" name="PLoS Pathog.">
        <title>Chromosome-level genome of Schistosoma haematobium underpins genome-wide explorations of molecular variation.</title>
        <authorList>
            <person name="Stroehlein A.J."/>
            <person name="Korhonen P.K."/>
            <person name="Lee V.V."/>
            <person name="Ralph S.A."/>
            <person name="Mentink-Kane M."/>
            <person name="You H."/>
            <person name="McManus D.P."/>
            <person name="Tchuente L.T."/>
            <person name="Stothard J.R."/>
            <person name="Kaur P."/>
            <person name="Dudchenko O."/>
            <person name="Aiden E.L."/>
            <person name="Yang B."/>
            <person name="Yang H."/>
            <person name="Emery A.M."/>
            <person name="Webster B.L."/>
            <person name="Brindley P.J."/>
            <person name="Rollinson D."/>
            <person name="Chang B.C.H."/>
            <person name="Gasser R.B."/>
            <person name="Young N.D."/>
        </authorList>
    </citation>
    <scope>NUCLEOTIDE SEQUENCE</scope>
</reference>
<dbReference type="EMBL" id="KL250927">
    <property type="protein sequence ID" value="KGB37792.1"/>
    <property type="molecule type" value="Genomic_DNA"/>
</dbReference>
<evidence type="ECO:0000313" key="17">
    <source>
        <dbReference type="Proteomes" id="UP000471633"/>
    </source>
</evidence>
<dbReference type="SUPFAM" id="SSF46565">
    <property type="entry name" value="Chaperone J-domain"/>
    <property type="match status" value="1"/>
</dbReference>
<evidence type="ECO:0000313" key="16">
    <source>
        <dbReference type="EMBL" id="KGB37792.1"/>
    </source>
</evidence>
<dbReference type="CTD" id="11080"/>
<dbReference type="PANTHER" id="PTHR24078">
    <property type="entry name" value="DNAJ HOMOLOG SUBFAMILY C MEMBER"/>
    <property type="match status" value="1"/>
</dbReference>
<evidence type="ECO:0000256" key="1">
    <source>
        <dbReference type="ARBA" id="ARBA00004230"/>
    </source>
</evidence>
<dbReference type="FunFam" id="2.60.260.20:FF:000006">
    <property type="entry name" value="DnaJ subfamily B member 13"/>
    <property type="match status" value="1"/>
</dbReference>
<evidence type="ECO:0000256" key="13">
    <source>
        <dbReference type="ARBA" id="ARBA00081125"/>
    </source>
</evidence>
<reference evidence="16" key="1">
    <citation type="journal article" date="2012" name="Nat. Genet.">
        <title>Whole-genome sequence of Schistosoma haematobium.</title>
        <authorList>
            <person name="Young N.D."/>
            <person name="Jex A.R."/>
            <person name="Li B."/>
            <person name="Liu S."/>
            <person name="Yang L."/>
            <person name="Xiong Z."/>
            <person name="Li Y."/>
            <person name="Cantacessi C."/>
            <person name="Hall R.S."/>
            <person name="Xu X."/>
            <person name="Chen F."/>
            <person name="Wu X."/>
            <person name="Zerlotini A."/>
            <person name="Oliveira G."/>
            <person name="Hofmann A."/>
            <person name="Zhang G."/>
            <person name="Fang X."/>
            <person name="Kang Y."/>
            <person name="Campbell B.E."/>
            <person name="Loukas A."/>
            <person name="Ranganathan S."/>
            <person name="Rollinson D."/>
            <person name="Rinaldi G."/>
            <person name="Brindley P.J."/>
            <person name="Yang H."/>
            <person name="Wang J."/>
            <person name="Wang J."/>
            <person name="Gasser R.B."/>
        </authorList>
    </citation>
    <scope>NUCLEOTIDE SEQUENCE [LARGE SCALE GENOMIC DNA]</scope>
</reference>
<organism evidence="16">
    <name type="scientific">Schistosoma haematobium</name>
    <name type="common">Blood fluke</name>
    <dbReference type="NCBI Taxonomy" id="6185"/>
    <lineage>
        <taxon>Eukaryota</taxon>
        <taxon>Metazoa</taxon>
        <taxon>Spiralia</taxon>
        <taxon>Lophotrochozoa</taxon>
        <taxon>Platyhelminthes</taxon>
        <taxon>Trematoda</taxon>
        <taxon>Digenea</taxon>
        <taxon>Strigeidida</taxon>
        <taxon>Schistosomatoidea</taxon>
        <taxon>Schistosomatidae</taxon>
        <taxon>Schistosoma</taxon>
    </lineage>
</organism>
<dbReference type="CDD" id="cd10747">
    <property type="entry name" value="DnaJ_C"/>
    <property type="match status" value="1"/>
</dbReference>
<comment type="function">
    <text evidence="7">Functions as part of axonemal radial spoke complexes that play an important part in the motility of sperm and cilia.</text>
</comment>
<accession>A0A094ZUA7</accession>
<evidence type="ECO:0000256" key="11">
    <source>
        <dbReference type="ARBA" id="ARBA00078669"/>
    </source>
</evidence>
<dbReference type="InterPro" id="IPR002939">
    <property type="entry name" value="DnaJ_C"/>
</dbReference>
<dbReference type="STRING" id="6185.A0A094ZUA7"/>
<evidence type="ECO:0000256" key="12">
    <source>
        <dbReference type="ARBA" id="ARBA00080190"/>
    </source>
</evidence>
<dbReference type="PANTHER" id="PTHR24078:SF553">
    <property type="entry name" value="DNAJ HOMOLOG SUBFAMILY B MEMBER 5"/>
    <property type="match status" value="1"/>
</dbReference>
<protein>
    <recommendedName>
        <fullName evidence="9">DnaJ homolog subfamily B member 13</fullName>
    </recommendedName>
    <alternativeName>
        <fullName evidence="12">Testis and spermatogenesis cell-related protein 6</fullName>
    </alternativeName>
    <alternativeName>
        <fullName evidence="13">Testis spermatocyte apoptosis-related gene 6 protein</fullName>
    </alternativeName>
    <alternativeName>
        <fullName evidence="10">Testis spermatogenesis apoptosis-related gene 3 protein</fullName>
    </alternativeName>
    <alternativeName>
        <fullName evidence="11">Testis spermatogenesis apoptosis-related gene 6 protein</fullName>
    </alternativeName>
</protein>
<dbReference type="GO" id="GO:0007017">
    <property type="term" value="P:microtubule-based process"/>
    <property type="evidence" value="ECO:0007669"/>
    <property type="project" value="UniProtKB-ARBA"/>
</dbReference>
<keyword evidence="17" id="KW-1185">Reference proteome</keyword>
<dbReference type="InterPro" id="IPR051339">
    <property type="entry name" value="DnaJ_subfamily_B"/>
</dbReference>
<dbReference type="GeneID" id="24593558"/>
<dbReference type="GO" id="GO:0051082">
    <property type="term" value="F:unfolded protein binding"/>
    <property type="evidence" value="ECO:0007669"/>
    <property type="project" value="InterPro"/>
</dbReference>
<dbReference type="SMART" id="SM00271">
    <property type="entry name" value="DnaJ"/>
    <property type="match status" value="1"/>
</dbReference>
<dbReference type="Pfam" id="PF01556">
    <property type="entry name" value="DnaJ_C"/>
    <property type="match status" value="1"/>
</dbReference>
<reference evidence="15" key="2">
    <citation type="journal article" date="2019" name="Gigascience">
        <title>High-quality Schistosoma haematobium genome achieved by single-molecule and long-range sequencing.</title>
        <authorList>
            <person name="Stroehlein A.J."/>
            <person name="Korhonen P.K."/>
            <person name="Chong T.M."/>
            <person name="Lim Y.L."/>
            <person name="Chan K.G."/>
            <person name="Webster B."/>
            <person name="Rollinson D."/>
            <person name="Brindley P.J."/>
            <person name="Gasser R.B."/>
            <person name="Young N.D."/>
        </authorList>
    </citation>
    <scope>NUCLEOTIDE SEQUENCE</scope>
</reference>
<dbReference type="EMBL" id="AMPZ03000002">
    <property type="protein sequence ID" value="KAH9590348.1"/>
    <property type="molecule type" value="Genomic_DNA"/>
</dbReference>
<dbReference type="KEGG" id="shx:MS3_00003072"/>
<keyword evidence="3" id="KW-0282">Flagellum</keyword>
<dbReference type="RefSeq" id="XP_012797554.1">
    <property type="nucleotide sequence ID" value="XM_012942100.2"/>
</dbReference>
<dbReference type="Gene3D" id="2.60.260.20">
    <property type="entry name" value="Urease metallochaperone UreE, N-terminal domain"/>
    <property type="match status" value="2"/>
</dbReference>
<dbReference type="CDD" id="cd06257">
    <property type="entry name" value="DnaJ"/>
    <property type="match status" value="1"/>
</dbReference>
<dbReference type="InterPro" id="IPR018253">
    <property type="entry name" value="DnaJ_domain_CS"/>
</dbReference>
<comment type="subunit">
    <text evidence="8">Homodimer. Component of the axonemal radial spoke complex 1 (RS1), at least composed of spoke head proteins RSPH1, RSPH3, RSPH9 and the cilia-specific component RSPH4A or sperm-specific component RSPH6A, spoke stalk proteins RSPH14, DNAJB13, DYDC1, ROPN1L and NME5, and the anchor protein IQUB. Interacts with SUN5. Interacts with IQUB.</text>
</comment>
<name>A0A094ZUA7_SCHHA</name>
<evidence type="ECO:0000256" key="4">
    <source>
        <dbReference type="ARBA" id="ARBA00023069"/>
    </source>
</evidence>
<dbReference type="FunFam" id="1.10.287.110:FF:000033">
    <property type="entry name" value="dnaJ homolog subfamily B member 13"/>
    <property type="match status" value="1"/>
</dbReference>
<dbReference type="SUPFAM" id="SSF49493">
    <property type="entry name" value="HSP40/DnaJ peptide-binding domain"/>
    <property type="match status" value="2"/>
</dbReference>
<evidence type="ECO:0000256" key="2">
    <source>
        <dbReference type="ARBA" id="ARBA00022794"/>
    </source>
</evidence>
<dbReference type="Proteomes" id="UP000471633">
    <property type="component" value="Unassembled WGS sequence"/>
</dbReference>
<dbReference type="FunFam" id="2.60.260.20:FF:000002">
    <property type="entry name" value="Dnaj homolog subfamily b member"/>
    <property type="match status" value="1"/>
</dbReference>
<feature type="domain" description="J" evidence="14">
    <location>
        <begin position="4"/>
        <end position="68"/>
    </location>
</feature>
<evidence type="ECO:0000259" key="14">
    <source>
        <dbReference type="PROSITE" id="PS50076"/>
    </source>
</evidence>
<dbReference type="PROSITE" id="PS50076">
    <property type="entry name" value="DNAJ_2"/>
    <property type="match status" value="1"/>
</dbReference>
<evidence type="ECO:0000256" key="10">
    <source>
        <dbReference type="ARBA" id="ARBA00075378"/>
    </source>
</evidence>
<dbReference type="PRINTS" id="PR00625">
    <property type="entry name" value="JDOMAIN"/>
</dbReference>
<keyword evidence="6" id="KW-0966">Cell projection</keyword>
<dbReference type="InterPro" id="IPR001623">
    <property type="entry name" value="DnaJ_domain"/>
</dbReference>
<dbReference type="InterPro" id="IPR036869">
    <property type="entry name" value="J_dom_sf"/>
</dbReference>
<evidence type="ECO:0000313" key="15">
    <source>
        <dbReference type="EMBL" id="KAH9590348.1"/>
    </source>
</evidence>
<dbReference type="GO" id="GO:0005829">
    <property type="term" value="C:cytosol"/>
    <property type="evidence" value="ECO:0007669"/>
    <property type="project" value="TreeGrafter"/>
</dbReference>
<dbReference type="Pfam" id="PF00226">
    <property type="entry name" value="DnaJ"/>
    <property type="match status" value="1"/>
</dbReference>
<evidence type="ECO:0000256" key="9">
    <source>
        <dbReference type="ARBA" id="ARBA00071910"/>
    </source>
</evidence>
<evidence type="ECO:0000256" key="7">
    <source>
        <dbReference type="ARBA" id="ARBA00056649"/>
    </source>
</evidence>
<dbReference type="PROSITE" id="PS00636">
    <property type="entry name" value="DNAJ_1"/>
    <property type="match status" value="1"/>
</dbReference>
<evidence type="ECO:0000256" key="3">
    <source>
        <dbReference type="ARBA" id="ARBA00022846"/>
    </source>
</evidence>
<sequence length="335" mass="37624">MGKDYYKILGISKGANDDEIKKAYRKQALKYHPDKNKSPNAEEKFKEIAEAYDVLSDPKKKEIYDKYGEEGLKGGPTSSEGGQGYTYTFHGDPRETFRMFFGTDDPFSGFFTSGGRRSTVGEPMNVDDFFGSTPFGGFFETRNVSTTGGRKPQQDPPIYHDLSVSLQDVLHGTTKKIRITRARLNPDRQTTRQEEKTVEIEVKKGWKAGTKITFPREGDESIKGNVPADVVFVVKDRTHKHFKREGSDVRYVAKISLKQALCGGTISIPTIDEGQINIQLTEIIKPGTTRRIPHQGLPFLKEPSRLGDMIVEFQVVFPDYLSNSQKSQLASILPN</sequence>
<keyword evidence="2" id="KW-0970">Cilium biogenesis/degradation</keyword>
<dbReference type="GO" id="GO:0036126">
    <property type="term" value="C:sperm flagellum"/>
    <property type="evidence" value="ECO:0007669"/>
    <property type="project" value="UniProtKB-ARBA"/>
</dbReference>
<proteinExistence type="predicted"/>
<evidence type="ECO:0000256" key="8">
    <source>
        <dbReference type="ARBA" id="ARBA00064985"/>
    </source>
</evidence>
<dbReference type="Gene3D" id="1.10.287.110">
    <property type="entry name" value="DnaJ domain"/>
    <property type="match status" value="1"/>
</dbReference>
<dbReference type="GO" id="GO:0030030">
    <property type="term" value="P:cell projection organization"/>
    <property type="evidence" value="ECO:0007669"/>
    <property type="project" value="UniProtKB-KW"/>
</dbReference>
<dbReference type="AlphaFoldDB" id="A0A094ZUA7"/>
<evidence type="ECO:0000256" key="6">
    <source>
        <dbReference type="ARBA" id="ARBA00023273"/>
    </source>
</evidence>
<keyword evidence="4" id="KW-0969">Cilium</keyword>
<evidence type="ECO:0000256" key="5">
    <source>
        <dbReference type="ARBA" id="ARBA00023186"/>
    </source>
</evidence>
<gene>
    <name evidence="15" type="primary">DNAJB4</name>
    <name evidence="15" type="ORF">MS3_00003072</name>
    <name evidence="16" type="ORF">MS3_06149</name>
</gene>
<reference evidence="15" key="3">
    <citation type="submission" date="2021-06" db="EMBL/GenBank/DDBJ databases">
        <title>Chromosome-level genome assembly for S. haematobium.</title>
        <authorList>
            <person name="Stroehlein A.J."/>
        </authorList>
    </citation>
    <scope>NUCLEOTIDE SEQUENCE</scope>
</reference>
<dbReference type="InterPro" id="IPR008971">
    <property type="entry name" value="HSP40/DnaJ_pept-bd"/>
</dbReference>
<dbReference type="OrthoDB" id="550424at2759"/>